<feature type="non-terminal residue" evidence="4">
    <location>
        <position position="285"/>
    </location>
</feature>
<dbReference type="GO" id="GO:0016747">
    <property type="term" value="F:acyltransferase activity, transferring groups other than amino-acyl groups"/>
    <property type="evidence" value="ECO:0007669"/>
    <property type="project" value="InterPro"/>
</dbReference>
<feature type="transmembrane region" description="Helical" evidence="1">
    <location>
        <begin position="267"/>
        <end position="284"/>
    </location>
</feature>
<dbReference type="Pfam" id="PF01757">
    <property type="entry name" value="Acyl_transf_3"/>
    <property type="match status" value="1"/>
</dbReference>
<feature type="chain" id="PRO_5007284184" evidence="2">
    <location>
        <begin position="20"/>
        <end position="285"/>
    </location>
</feature>
<feature type="transmembrane region" description="Helical" evidence="1">
    <location>
        <begin position="134"/>
        <end position="153"/>
    </location>
</feature>
<evidence type="ECO:0000256" key="1">
    <source>
        <dbReference type="SAM" id="Phobius"/>
    </source>
</evidence>
<sequence length="285" mass="32676">MMFVMLVAFLLPLMGSGPADKETYGMMVQECATSWWRVLTHNNNFLQDRAMCLQHFWYVGADMQIFVIIALPLTMLMIRFPKISCAVGIVAVVAFSTLTCVQIHLWDQLYAFNFGTFDTVKLSEAFRLIYFRPFTHVSSYVLGILCGYLAFVHKDVHIHWLVQKVLWLASFALGTFVIFVTYPWNNGTKPDGVTAALYGGFHRTLWALACFWPSYACATGRGGLLYKFLSWNLFLPLSQLTYCIYLVHGLVFYLRSMRVRTLIQMDELFQFLLAVGVFTVSIFFA</sequence>
<feature type="signal peptide" evidence="2">
    <location>
        <begin position="1"/>
        <end position="19"/>
    </location>
</feature>
<reference evidence="4" key="1">
    <citation type="submission" date="2016-02" db="EMBL/GenBank/DDBJ databases">
        <title>RNAseq analyses of the midgut from blood- or serum-fed Ixodes ricinus ticks.</title>
        <authorList>
            <person name="Perner J."/>
            <person name="Provaznik J."/>
            <person name="Schrenkova J."/>
            <person name="Urbanova V."/>
            <person name="Ribeiro J.M."/>
            <person name="Kopacek P."/>
        </authorList>
    </citation>
    <scope>NUCLEOTIDE SEQUENCE</scope>
    <source>
        <tissue evidence="4">Gut</tissue>
    </source>
</reference>
<dbReference type="EMBL" id="GEFM01003640">
    <property type="protein sequence ID" value="JAP72156.1"/>
    <property type="molecule type" value="mRNA"/>
</dbReference>
<keyword evidence="2" id="KW-0732">Signal</keyword>
<name>A0A131Y297_IXORI</name>
<protein>
    <submittedName>
        <fullName evidence="4">Putative conserved plasma membrane protein</fullName>
    </submittedName>
</protein>
<keyword evidence="1" id="KW-1133">Transmembrane helix</keyword>
<keyword evidence="1" id="KW-0812">Transmembrane</keyword>
<accession>A0A131Y297</accession>
<proteinExistence type="evidence at transcript level"/>
<feature type="transmembrane region" description="Helical" evidence="1">
    <location>
        <begin position="233"/>
        <end position="255"/>
    </location>
</feature>
<evidence type="ECO:0000256" key="2">
    <source>
        <dbReference type="SAM" id="SignalP"/>
    </source>
</evidence>
<evidence type="ECO:0000313" key="4">
    <source>
        <dbReference type="EMBL" id="JAP72156.1"/>
    </source>
</evidence>
<keyword evidence="1" id="KW-0472">Membrane</keyword>
<dbReference type="InterPro" id="IPR002656">
    <property type="entry name" value="Acyl_transf_3_dom"/>
</dbReference>
<dbReference type="AlphaFoldDB" id="A0A131Y297"/>
<dbReference type="InterPro" id="IPR052728">
    <property type="entry name" value="O2_lipid_transport_reg"/>
</dbReference>
<dbReference type="PANTHER" id="PTHR11161:SF0">
    <property type="entry name" value="O-ACYLTRANSFERASE LIKE PROTEIN"/>
    <property type="match status" value="1"/>
</dbReference>
<feature type="domain" description="Acyltransferase 3" evidence="3">
    <location>
        <begin position="30"/>
        <end position="283"/>
    </location>
</feature>
<feature type="transmembrane region" description="Helical" evidence="1">
    <location>
        <begin position="165"/>
        <end position="184"/>
    </location>
</feature>
<organism evidence="4">
    <name type="scientific">Ixodes ricinus</name>
    <name type="common">Common tick</name>
    <name type="synonym">Acarus ricinus</name>
    <dbReference type="NCBI Taxonomy" id="34613"/>
    <lineage>
        <taxon>Eukaryota</taxon>
        <taxon>Metazoa</taxon>
        <taxon>Ecdysozoa</taxon>
        <taxon>Arthropoda</taxon>
        <taxon>Chelicerata</taxon>
        <taxon>Arachnida</taxon>
        <taxon>Acari</taxon>
        <taxon>Parasitiformes</taxon>
        <taxon>Ixodida</taxon>
        <taxon>Ixodoidea</taxon>
        <taxon>Ixodidae</taxon>
        <taxon>Ixodinae</taxon>
        <taxon>Ixodes</taxon>
    </lineage>
</organism>
<feature type="transmembrane region" description="Helical" evidence="1">
    <location>
        <begin position="56"/>
        <end position="78"/>
    </location>
</feature>
<feature type="transmembrane region" description="Helical" evidence="1">
    <location>
        <begin position="85"/>
        <end position="106"/>
    </location>
</feature>
<evidence type="ECO:0000259" key="3">
    <source>
        <dbReference type="Pfam" id="PF01757"/>
    </source>
</evidence>
<dbReference type="PANTHER" id="PTHR11161">
    <property type="entry name" value="O-ACYLTRANSFERASE"/>
    <property type="match status" value="1"/>
</dbReference>